<comment type="caution">
    <text evidence="1">The sequence shown here is derived from an EMBL/GenBank/DDBJ whole genome shotgun (WGS) entry which is preliminary data.</text>
</comment>
<evidence type="ECO:0000313" key="2">
    <source>
        <dbReference type="Proteomes" id="UP001642483"/>
    </source>
</evidence>
<sequence length="94" mass="10684">MSNITEVEHGRVPEVVYDQQSDDPEVYLSEQLKSRKQRMGGLIVVAKAKDSFDEKLASCLQTCQEYLQKVPQGAERKIKRTEAIQNLQEMEAGN</sequence>
<name>A0ABP0FNS2_CLALP</name>
<gene>
    <name evidence="1" type="ORF">CVLEPA_LOCUS11509</name>
</gene>
<accession>A0ABP0FNS2</accession>
<organism evidence="1 2">
    <name type="scientific">Clavelina lepadiformis</name>
    <name type="common">Light-bulb sea squirt</name>
    <name type="synonym">Ascidia lepadiformis</name>
    <dbReference type="NCBI Taxonomy" id="159417"/>
    <lineage>
        <taxon>Eukaryota</taxon>
        <taxon>Metazoa</taxon>
        <taxon>Chordata</taxon>
        <taxon>Tunicata</taxon>
        <taxon>Ascidiacea</taxon>
        <taxon>Aplousobranchia</taxon>
        <taxon>Clavelinidae</taxon>
        <taxon>Clavelina</taxon>
    </lineage>
</organism>
<dbReference type="Proteomes" id="UP001642483">
    <property type="component" value="Unassembled WGS sequence"/>
</dbReference>
<keyword evidence="2" id="KW-1185">Reference proteome</keyword>
<protein>
    <submittedName>
        <fullName evidence="1">Uncharacterized protein</fullName>
    </submittedName>
</protein>
<dbReference type="EMBL" id="CAWYQH010000079">
    <property type="protein sequence ID" value="CAK8681293.1"/>
    <property type="molecule type" value="Genomic_DNA"/>
</dbReference>
<evidence type="ECO:0000313" key="1">
    <source>
        <dbReference type="EMBL" id="CAK8681293.1"/>
    </source>
</evidence>
<proteinExistence type="predicted"/>
<reference evidence="1 2" key="1">
    <citation type="submission" date="2024-02" db="EMBL/GenBank/DDBJ databases">
        <authorList>
            <person name="Daric V."/>
            <person name="Darras S."/>
        </authorList>
    </citation>
    <scope>NUCLEOTIDE SEQUENCE [LARGE SCALE GENOMIC DNA]</scope>
</reference>